<dbReference type="Proteomes" id="UP000034954">
    <property type="component" value="Unassembled WGS sequence"/>
</dbReference>
<comment type="cofactor">
    <cofactor evidence="9">
        <name>Zn(2+)</name>
        <dbReference type="ChEBI" id="CHEBI:29105"/>
    </cofactor>
    <text evidence="9">Binds 1 zinc ion per subunit.</text>
</comment>
<dbReference type="GO" id="GO:0008968">
    <property type="term" value="F:D-sedoheptulose 7-phosphate isomerase activity"/>
    <property type="evidence" value="ECO:0007669"/>
    <property type="project" value="UniProtKB-UniRule"/>
</dbReference>
<proteinExistence type="inferred from homology"/>
<evidence type="ECO:0000313" key="11">
    <source>
        <dbReference type="EMBL" id="KKO18389.1"/>
    </source>
</evidence>
<keyword evidence="4 9" id="KW-0963">Cytoplasm</keyword>
<dbReference type="PANTHER" id="PTHR30390">
    <property type="entry name" value="SEDOHEPTULOSE 7-PHOSPHATE ISOMERASE / DNAA INITIATOR-ASSOCIATING FACTOR FOR REPLICATION INITIATION"/>
    <property type="match status" value="1"/>
</dbReference>
<comment type="caution">
    <text evidence="11">The sequence shown here is derived from an EMBL/GenBank/DDBJ whole genome shotgun (WGS) entry which is preliminary data.</text>
</comment>
<dbReference type="InterPro" id="IPR004515">
    <property type="entry name" value="Phosphoheptose_Isoase"/>
</dbReference>
<dbReference type="InterPro" id="IPR001347">
    <property type="entry name" value="SIS_dom"/>
</dbReference>
<dbReference type="PANTHER" id="PTHR30390:SF6">
    <property type="entry name" value="DNAA INITIATOR-ASSOCIATING PROTEIN DIAA"/>
    <property type="match status" value="1"/>
</dbReference>
<dbReference type="InterPro" id="IPR035461">
    <property type="entry name" value="GmhA/DiaA"/>
</dbReference>
<evidence type="ECO:0000256" key="2">
    <source>
        <dbReference type="ARBA" id="ARBA00004496"/>
    </source>
</evidence>
<dbReference type="EC" id="5.3.1.28" evidence="9"/>
<evidence type="ECO:0000259" key="10">
    <source>
        <dbReference type="PROSITE" id="PS51464"/>
    </source>
</evidence>
<keyword evidence="5 9" id="KW-0479">Metal-binding</keyword>
<feature type="binding site" evidence="9">
    <location>
        <begin position="48"/>
        <end position="50"/>
    </location>
    <ligand>
        <name>substrate</name>
    </ligand>
</feature>
<evidence type="ECO:0000256" key="9">
    <source>
        <dbReference type="HAMAP-Rule" id="MF_00067"/>
    </source>
</evidence>
<dbReference type="HAMAP" id="MF_00067">
    <property type="entry name" value="GmhA"/>
    <property type="match status" value="1"/>
</dbReference>
<evidence type="ECO:0000256" key="6">
    <source>
        <dbReference type="ARBA" id="ARBA00022833"/>
    </source>
</evidence>
<evidence type="ECO:0000256" key="7">
    <source>
        <dbReference type="ARBA" id="ARBA00023235"/>
    </source>
</evidence>
<evidence type="ECO:0000256" key="1">
    <source>
        <dbReference type="ARBA" id="ARBA00000348"/>
    </source>
</evidence>
<keyword evidence="8 9" id="KW-0119">Carbohydrate metabolism</keyword>
<feature type="binding site" evidence="9">
    <location>
        <position position="57"/>
    </location>
    <ligand>
        <name>Zn(2+)</name>
        <dbReference type="ChEBI" id="CHEBI:29105"/>
    </ligand>
</feature>
<dbReference type="GO" id="GO:0005975">
    <property type="term" value="P:carbohydrate metabolic process"/>
    <property type="evidence" value="ECO:0007669"/>
    <property type="project" value="UniProtKB-UniRule"/>
</dbReference>
<evidence type="ECO:0000256" key="3">
    <source>
        <dbReference type="ARBA" id="ARBA00009894"/>
    </source>
</evidence>
<dbReference type="CDD" id="cd05006">
    <property type="entry name" value="SIS_GmhA"/>
    <property type="match status" value="1"/>
</dbReference>
<dbReference type="GO" id="GO:2001061">
    <property type="term" value="P:D-glycero-D-manno-heptose 7-phosphate biosynthetic process"/>
    <property type="evidence" value="ECO:0007669"/>
    <property type="project" value="UniProtKB-UniPathway"/>
</dbReference>
<dbReference type="GO" id="GO:0097367">
    <property type="term" value="F:carbohydrate derivative binding"/>
    <property type="evidence" value="ECO:0007669"/>
    <property type="project" value="InterPro"/>
</dbReference>
<dbReference type="EMBL" id="LAQJ01000273">
    <property type="protein sequence ID" value="KKO18389.1"/>
    <property type="molecule type" value="Genomic_DNA"/>
</dbReference>
<keyword evidence="12" id="KW-1185">Reference proteome</keyword>
<protein>
    <recommendedName>
        <fullName evidence="9">Phosphoheptose isomerase</fullName>
        <ecNumber evidence="9">5.3.1.28</ecNumber>
    </recommendedName>
    <alternativeName>
        <fullName evidence="9">Sedoheptulose 7-phosphate isomerase</fullName>
    </alternativeName>
</protein>
<feature type="binding site" evidence="9">
    <location>
        <position position="61"/>
    </location>
    <ligand>
        <name>Zn(2+)</name>
        <dbReference type="ChEBI" id="CHEBI:29105"/>
    </ligand>
</feature>
<feature type="binding site" evidence="9">
    <location>
        <position position="61"/>
    </location>
    <ligand>
        <name>substrate</name>
    </ligand>
</feature>
<feature type="binding site" evidence="9">
    <location>
        <position position="168"/>
    </location>
    <ligand>
        <name>substrate</name>
    </ligand>
</feature>
<accession>A0A0M2UV61</accession>
<dbReference type="GO" id="GO:0008270">
    <property type="term" value="F:zinc ion binding"/>
    <property type="evidence" value="ECO:0007669"/>
    <property type="project" value="UniProtKB-UniRule"/>
</dbReference>
<dbReference type="Pfam" id="PF13580">
    <property type="entry name" value="SIS_2"/>
    <property type="match status" value="1"/>
</dbReference>
<dbReference type="InterPro" id="IPR050099">
    <property type="entry name" value="SIS_GmhA/DiaA_subfam"/>
</dbReference>
<evidence type="ECO:0000256" key="5">
    <source>
        <dbReference type="ARBA" id="ARBA00022723"/>
    </source>
</evidence>
<dbReference type="InterPro" id="IPR046348">
    <property type="entry name" value="SIS_dom_sf"/>
</dbReference>
<feature type="binding site" evidence="9">
    <location>
        <begin position="90"/>
        <end position="91"/>
    </location>
    <ligand>
        <name>substrate</name>
    </ligand>
</feature>
<comment type="subcellular location">
    <subcellularLocation>
        <location evidence="2 9">Cytoplasm</location>
    </subcellularLocation>
</comment>
<feature type="binding site" evidence="9">
    <location>
        <position position="176"/>
    </location>
    <ligand>
        <name>Zn(2+)</name>
        <dbReference type="ChEBI" id="CHEBI:29105"/>
    </ligand>
</feature>
<comment type="function">
    <text evidence="9">Catalyzes the isomerization of sedoheptulose 7-phosphate in D-glycero-D-manno-heptose 7-phosphate.</text>
</comment>
<dbReference type="GO" id="GO:0005737">
    <property type="term" value="C:cytoplasm"/>
    <property type="evidence" value="ECO:0007669"/>
    <property type="project" value="UniProtKB-SubCell"/>
</dbReference>
<reference evidence="11 12" key="1">
    <citation type="journal article" date="2013" name="BMC Microbiol.">
        <title>Identification of the type II cytochrome c maturation pathway in anammox bacteria by comparative genomics.</title>
        <authorList>
            <person name="Ferousi C."/>
            <person name="Speth D.R."/>
            <person name="Reimann J."/>
            <person name="Op den Camp H.J."/>
            <person name="Allen J.W."/>
            <person name="Keltjens J.T."/>
            <person name="Jetten M.S."/>
        </authorList>
    </citation>
    <scope>NUCLEOTIDE SEQUENCE [LARGE SCALE GENOMIC DNA]</scope>
    <source>
        <strain evidence="11">RU1</strain>
    </source>
</reference>
<dbReference type="UniPathway" id="UPA00041">
    <property type="reaction ID" value="UER00436"/>
</dbReference>
<feature type="binding site" evidence="9">
    <location>
        <position position="121"/>
    </location>
    <ligand>
        <name>substrate</name>
    </ligand>
</feature>
<organism evidence="11 12">
    <name type="scientific">Candidatus Brocadia fulgida</name>
    <dbReference type="NCBI Taxonomy" id="380242"/>
    <lineage>
        <taxon>Bacteria</taxon>
        <taxon>Pseudomonadati</taxon>
        <taxon>Planctomycetota</taxon>
        <taxon>Candidatus Brocadiia</taxon>
        <taxon>Candidatus Brocadiales</taxon>
        <taxon>Candidatus Brocadiaceae</taxon>
        <taxon>Candidatus Brocadia</taxon>
    </lineage>
</organism>
<dbReference type="AlphaFoldDB" id="A0A0M2UV61"/>
<evidence type="ECO:0000313" key="12">
    <source>
        <dbReference type="Proteomes" id="UP000034954"/>
    </source>
</evidence>
<evidence type="ECO:0000256" key="8">
    <source>
        <dbReference type="ARBA" id="ARBA00023277"/>
    </source>
</evidence>
<feature type="binding site" evidence="9">
    <location>
        <begin position="116"/>
        <end position="118"/>
    </location>
    <ligand>
        <name>substrate</name>
    </ligand>
</feature>
<sequence length="192" mass="20240">MNDIEVQLQESIDTKKALLVTHPDVIRAIAGTLITAFKNGHRLYLIGNGGSAADAQHIAGELIGRFKMNRRPLPAVALTTDTSVMTALANDFGYDTCFARQVEALAGPGDVVLALSTSGNSKGILSAVQIAKARGAMTIGFTGKDGGLLKESVDICLQIPSANTPRIQECHITVGHILCSLIEKELFGTGPE</sequence>
<feature type="binding site" evidence="9">
    <location>
        <position position="168"/>
    </location>
    <ligand>
        <name>Zn(2+)</name>
        <dbReference type="ChEBI" id="CHEBI:29105"/>
    </ligand>
</feature>
<feature type="domain" description="SIS" evidence="10">
    <location>
        <begin position="33"/>
        <end position="192"/>
    </location>
</feature>
<comment type="miscellaneous">
    <text evidence="9">The reaction produces a racemic mixture of D-glycero-alpha-D-manno-heptose 7-phosphate and D-glycero-beta-D-manno-heptose 7-phosphate.</text>
</comment>
<keyword evidence="7 9" id="KW-0413">Isomerase</keyword>
<evidence type="ECO:0000256" key="4">
    <source>
        <dbReference type="ARBA" id="ARBA00022490"/>
    </source>
</evidence>
<dbReference type="Gene3D" id="3.40.50.10490">
    <property type="entry name" value="Glucose-6-phosphate isomerase like protein, domain 1"/>
    <property type="match status" value="1"/>
</dbReference>
<comment type="pathway">
    <text evidence="9">Carbohydrate biosynthesis; D-glycero-D-manno-heptose 7-phosphate biosynthesis; D-glycero-alpha-D-manno-heptose 7-phosphate and D-glycero-beta-D-manno-heptose 7-phosphate from sedoheptulose 7-phosphate: step 1/1.</text>
</comment>
<gene>
    <name evidence="9" type="primary">gmhA</name>
    <name evidence="11" type="ORF">BROFUL_02895</name>
</gene>
<comment type="similarity">
    <text evidence="3 9">Belongs to the SIS family. GmhA subfamily.</text>
</comment>
<dbReference type="PROSITE" id="PS51464">
    <property type="entry name" value="SIS"/>
    <property type="match status" value="1"/>
</dbReference>
<comment type="catalytic activity">
    <reaction evidence="1 9">
        <text>2 D-sedoheptulose 7-phosphate = D-glycero-alpha-D-manno-heptose 7-phosphate + D-glycero-beta-D-manno-heptose 7-phosphate</text>
        <dbReference type="Rhea" id="RHEA:27489"/>
        <dbReference type="ChEBI" id="CHEBI:57483"/>
        <dbReference type="ChEBI" id="CHEBI:60203"/>
        <dbReference type="ChEBI" id="CHEBI:60204"/>
        <dbReference type="EC" id="5.3.1.28"/>
    </reaction>
</comment>
<keyword evidence="6 9" id="KW-0862">Zinc</keyword>
<dbReference type="SUPFAM" id="SSF53697">
    <property type="entry name" value="SIS domain"/>
    <property type="match status" value="1"/>
</dbReference>
<name>A0A0M2UV61_9BACT</name>